<dbReference type="Proteomes" id="UP001176940">
    <property type="component" value="Unassembled WGS sequence"/>
</dbReference>
<evidence type="ECO:0000313" key="5">
    <source>
        <dbReference type="Proteomes" id="UP001176940"/>
    </source>
</evidence>
<accession>A0ABN9MI83</accession>
<dbReference type="Gene3D" id="2.20.100.10">
    <property type="entry name" value="Thrombospondin type-1 (TSP1) repeat"/>
    <property type="match status" value="2"/>
</dbReference>
<evidence type="ECO:0000259" key="3">
    <source>
        <dbReference type="PROSITE" id="PS50835"/>
    </source>
</evidence>
<dbReference type="SUPFAM" id="SSF82895">
    <property type="entry name" value="TSP-1 type 1 repeat"/>
    <property type="match status" value="2"/>
</dbReference>
<dbReference type="SMART" id="SM00408">
    <property type="entry name" value="IGc2"/>
    <property type="match status" value="1"/>
</dbReference>
<evidence type="ECO:0000313" key="4">
    <source>
        <dbReference type="EMBL" id="CAJ0966319.1"/>
    </source>
</evidence>
<dbReference type="Pfam" id="PF19030">
    <property type="entry name" value="TSP1_ADAMTS"/>
    <property type="match status" value="3"/>
</dbReference>
<dbReference type="InterPro" id="IPR013783">
    <property type="entry name" value="Ig-like_fold"/>
</dbReference>
<dbReference type="SUPFAM" id="SSF48726">
    <property type="entry name" value="Immunoglobulin"/>
    <property type="match status" value="1"/>
</dbReference>
<dbReference type="PANTHER" id="PTHR13723:SF281">
    <property type="entry name" value="PAPILIN"/>
    <property type="match status" value="1"/>
</dbReference>
<dbReference type="InterPro" id="IPR050439">
    <property type="entry name" value="ADAMTS_ADAMTS-like"/>
</dbReference>
<proteinExistence type="predicted"/>
<dbReference type="InterPro" id="IPR007110">
    <property type="entry name" value="Ig-like_dom"/>
</dbReference>
<dbReference type="InterPro" id="IPR003598">
    <property type="entry name" value="Ig_sub2"/>
</dbReference>
<comment type="caution">
    <text evidence="4">The sequence shown here is derived from an EMBL/GenBank/DDBJ whole genome shotgun (WGS) entry which is preliminary data.</text>
</comment>
<dbReference type="Gene3D" id="2.60.40.10">
    <property type="entry name" value="Immunoglobulins"/>
    <property type="match status" value="1"/>
</dbReference>
<dbReference type="SMART" id="SM00209">
    <property type="entry name" value="TSP1"/>
    <property type="match status" value="3"/>
</dbReference>
<keyword evidence="2" id="KW-0964">Secreted</keyword>
<organism evidence="4 5">
    <name type="scientific">Ranitomeya imitator</name>
    <name type="common">mimic poison frog</name>
    <dbReference type="NCBI Taxonomy" id="111125"/>
    <lineage>
        <taxon>Eukaryota</taxon>
        <taxon>Metazoa</taxon>
        <taxon>Chordata</taxon>
        <taxon>Craniata</taxon>
        <taxon>Vertebrata</taxon>
        <taxon>Euteleostomi</taxon>
        <taxon>Amphibia</taxon>
        <taxon>Batrachia</taxon>
        <taxon>Anura</taxon>
        <taxon>Neobatrachia</taxon>
        <taxon>Hyloidea</taxon>
        <taxon>Dendrobatidae</taxon>
        <taxon>Dendrobatinae</taxon>
        <taxon>Ranitomeya</taxon>
    </lineage>
</organism>
<dbReference type="CDD" id="cd00096">
    <property type="entry name" value="Ig"/>
    <property type="match status" value="1"/>
</dbReference>
<reference evidence="4" key="1">
    <citation type="submission" date="2023-07" db="EMBL/GenBank/DDBJ databases">
        <authorList>
            <person name="Stuckert A."/>
        </authorList>
    </citation>
    <scope>NUCLEOTIDE SEQUENCE</scope>
</reference>
<comment type="subcellular location">
    <subcellularLocation>
        <location evidence="1">Secreted</location>
    </subcellularLocation>
</comment>
<dbReference type="InterPro" id="IPR000884">
    <property type="entry name" value="TSP1_rpt"/>
</dbReference>
<sequence length="496" mass="55809">MGKAKELSMDLRGKGCPVKGDSIPLISWFHGSQPVNRTTKLTYEILEGGQILQLANISKDHHGEYRCVIQSNPSDSLTQKAFLSLQDYQWSLVGHLPCTTSCGNRGIQHPQLRCVLDKQEVNVTHCQEKPKPSINPATCNRRDCPPRWMVTSWSTCSQSCGGGVQTRRVTCQKMTGGGIQVPVSNDVCILSTKRPVDSQSCSRQLCVEWVTSSWGQCHGPCIGPRTALQHRQVYCQTRDGTIISPEQCQILPRPLNTQNCMADMCSVQWRVSPWTLCTATCGSYGFQSRRVECVHHRTGKSVQEHMCSWRPRPSNWQRCNMAPCENVDCRDTTRYCEKSYKIHAIGLKPFDLIIWTEESRGNIRVVAGRSCHVSLGQMEDMGKGNDSIIKNISSIGTFGSVDRCQIQLDNEISISKKACRQRLWDLDFQMKCKMYFYKTTPWTTEQQASSFLPWPSVVRCRVPTSAQGNLEPSLLRSPILRQPQWSLLSGDVSPSV</sequence>
<evidence type="ECO:0000256" key="2">
    <source>
        <dbReference type="ARBA" id="ARBA00022525"/>
    </source>
</evidence>
<protein>
    <recommendedName>
        <fullName evidence="3">Ig-like domain-containing protein</fullName>
    </recommendedName>
</protein>
<evidence type="ECO:0000256" key="1">
    <source>
        <dbReference type="ARBA" id="ARBA00004613"/>
    </source>
</evidence>
<name>A0ABN9MI83_9NEOB</name>
<dbReference type="InterPro" id="IPR013098">
    <property type="entry name" value="Ig_I-set"/>
</dbReference>
<dbReference type="PROSITE" id="PS50835">
    <property type="entry name" value="IG_LIKE"/>
    <property type="match status" value="1"/>
</dbReference>
<dbReference type="PANTHER" id="PTHR13723">
    <property type="entry name" value="ADAMTS A DISINTEGRIN AND METALLOPROTEASE WITH THROMBOSPONDIN MOTIFS PROTEASE"/>
    <property type="match status" value="1"/>
</dbReference>
<dbReference type="Pfam" id="PF07679">
    <property type="entry name" value="I-set"/>
    <property type="match status" value="1"/>
</dbReference>
<dbReference type="PROSITE" id="PS50092">
    <property type="entry name" value="TSP1"/>
    <property type="match status" value="2"/>
</dbReference>
<dbReference type="InterPro" id="IPR036383">
    <property type="entry name" value="TSP1_rpt_sf"/>
</dbReference>
<dbReference type="EMBL" id="CAUEEQ010073680">
    <property type="protein sequence ID" value="CAJ0966319.1"/>
    <property type="molecule type" value="Genomic_DNA"/>
</dbReference>
<keyword evidence="5" id="KW-1185">Reference proteome</keyword>
<gene>
    <name evidence="4" type="ORF">RIMI_LOCUS21188039</name>
</gene>
<feature type="domain" description="Ig-like" evidence="3">
    <location>
        <begin position="16"/>
        <end position="84"/>
    </location>
</feature>
<dbReference type="InterPro" id="IPR036179">
    <property type="entry name" value="Ig-like_dom_sf"/>
</dbReference>